<feature type="region of interest" description="Disordered" evidence="1">
    <location>
        <begin position="1"/>
        <end position="29"/>
    </location>
</feature>
<dbReference type="Proteomes" id="UP001219518">
    <property type="component" value="Unassembled WGS sequence"/>
</dbReference>
<dbReference type="EMBL" id="JAHWGI010000723">
    <property type="protein sequence ID" value="KAK3917356.1"/>
    <property type="molecule type" value="Genomic_DNA"/>
</dbReference>
<dbReference type="SMART" id="SM00256">
    <property type="entry name" value="FBOX"/>
    <property type="match status" value="1"/>
</dbReference>
<proteinExistence type="predicted"/>
<reference evidence="3" key="1">
    <citation type="submission" date="2021-07" db="EMBL/GenBank/DDBJ databases">
        <authorList>
            <person name="Catto M.A."/>
            <person name="Jacobson A."/>
            <person name="Kennedy G."/>
            <person name="Labadie P."/>
            <person name="Hunt B.G."/>
            <person name="Srinivasan R."/>
        </authorList>
    </citation>
    <scope>NUCLEOTIDE SEQUENCE</scope>
    <source>
        <strain evidence="3">PL_HMW_Pooled</strain>
        <tissue evidence="3">Head</tissue>
    </source>
</reference>
<organism evidence="3 4">
    <name type="scientific">Frankliniella fusca</name>
    <dbReference type="NCBI Taxonomy" id="407009"/>
    <lineage>
        <taxon>Eukaryota</taxon>
        <taxon>Metazoa</taxon>
        <taxon>Ecdysozoa</taxon>
        <taxon>Arthropoda</taxon>
        <taxon>Hexapoda</taxon>
        <taxon>Insecta</taxon>
        <taxon>Pterygota</taxon>
        <taxon>Neoptera</taxon>
        <taxon>Paraneoptera</taxon>
        <taxon>Thysanoptera</taxon>
        <taxon>Terebrantia</taxon>
        <taxon>Thripoidea</taxon>
        <taxon>Thripidae</taxon>
        <taxon>Frankliniella</taxon>
    </lineage>
</organism>
<accession>A0AAE1HAT1</accession>
<name>A0AAE1HAT1_9NEOP</name>
<dbReference type="Gene3D" id="3.80.10.10">
    <property type="entry name" value="Ribonuclease Inhibitor"/>
    <property type="match status" value="1"/>
</dbReference>
<evidence type="ECO:0000256" key="1">
    <source>
        <dbReference type="SAM" id="MobiDB-lite"/>
    </source>
</evidence>
<keyword evidence="4" id="KW-1185">Reference proteome</keyword>
<dbReference type="Gene3D" id="1.20.1280.50">
    <property type="match status" value="1"/>
</dbReference>
<dbReference type="SUPFAM" id="SSF81383">
    <property type="entry name" value="F-box domain"/>
    <property type="match status" value="1"/>
</dbReference>
<gene>
    <name evidence="3" type="ORF">KUF71_006887</name>
</gene>
<feature type="compositionally biased region" description="Basic residues" evidence="1">
    <location>
        <begin position="15"/>
        <end position="27"/>
    </location>
</feature>
<dbReference type="AlphaFoldDB" id="A0AAE1HAT1"/>
<dbReference type="InterPro" id="IPR032675">
    <property type="entry name" value="LRR_dom_sf"/>
</dbReference>
<evidence type="ECO:0000259" key="2">
    <source>
        <dbReference type="PROSITE" id="PS50181"/>
    </source>
</evidence>
<sequence length="503" mass="57117">MPAPLMQAAELERRRAPRRSRRIRRMPPKYLPLEAEHRRRHAAHAAAAESPIDLLPTELLIQVFQHVDMQTLVSVSQVCRRFRDAVLAGSVWRGRSLSWEQPGTGGARTVLGVLRLAPCLDELNLRFGRCCTGRSLLGGRLRALRALKLSDTELCTCNIARVLERFGACLQHLDLQVKMTHMSEDKVLELWESVHQMKQLRSLRLAGYLPCRLTYSFPARALQDQTLLAVDLHDFEADHYVTMLSLVSAHHATIRKLTLPDTLSEDEVRRVLDQLRVVEDIDMVIGGHIAHLNGLPIRRLTLRHKNEASSSRFLEHVGECTALAGVQELCLSWSEGDLRDPVLSSLAAMCADLAVLRLHNMCDDKAPGLIDTVKEFTQIHELHLNKFYPMDVQFIDELAMGALPLLRRLTLRDVLIGVPHASAALCARSPCYDHHFERLAAHRHNLVFIFHDYPECWHRKTTIEYSLSCYCDACMTFYAHMTLNYNEGVAPVFWKAEQGAEDD</sequence>
<dbReference type="InterPro" id="IPR036047">
    <property type="entry name" value="F-box-like_dom_sf"/>
</dbReference>
<dbReference type="InterPro" id="IPR001810">
    <property type="entry name" value="F-box_dom"/>
</dbReference>
<feature type="domain" description="F-box" evidence="2">
    <location>
        <begin position="49"/>
        <end position="95"/>
    </location>
</feature>
<protein>
    <submittedName>
        <fullName evidence="3">F-box only protein 31</fullName>
    </submittedName>
</protein>
<comment type="caution">
    <text evidence="3">The sequence shown here is derived from an EMBL/GenBank/DDBJ whole genome shotgun (WGS) entry which is preliminary data.</text>
</comment>
<dbReference type="Pfam" id="PF12937">
    <property type="entry name" value="F-box-like"/>
    <property type="match status" value="1"/>
</dbReference>
<dbReference type="SUPFAM" id="SSF52047">
    <property type="entry name" value="RNI-like"/>
    <property type="match status" value="1"/>
</dbReference>
<evidence type="ECO:0000313" key="3">
    <source>
        <dbReference type="EMBL" id="KAK3917356.1"/>
    </source>
</evidence>
<evidence type="ECO:0000313" key="4">
    <source>
        <dbReference type="Proteomes" id="UP001219518"/>
    </source>
</evidence>
<reference evidence="3" key="2">
    <citation type="journal article" date="2023" name="BMC Genomics">
        <title>Pest status, molecular evolution, and epigenetic factors derived from the genome assembly of Frankliniella fusca, a thysanopteran phytovirus vector.</title>
        <authorList>
            <person name="Catto M.A."/>
            <person name="Labadie P.E."/>
            <person name="Jacobson A.L."/>
            <person name="Kennedy G.G."/>
            <person name="Srinivasan R."/>
            <person name="Hunt B.G."/>
        </authorList>
    </citation>
    <scope>NUCLEOTIDE SEQUENCE</scope>
    <source>
        <strain evidence="3">PL_HMW_Pooled</strain>
    </source>
</reference>
<dbReference type="PROSITE" id="PS50181">
    <property type="entry name" value="FBOX"/>
    <property type="match status" value="1"/>
</dbReference>